<sequence>MPLLSVQECDDALTRPGSVFETTHATIDGRDLRVWKHTPSSFPAFVRAKFAAYANNVFVSSPIAAPEPYEAREVLTFREVYDAAVRLGAVLVGKGAGVGSRVAIGGTNCTGWVVAFVAVHLIGAVPVLLNNGLHIAAQIHCLTLTQPLITLVDDQVAAQLAPVLPEIASKGVRNVWAWGTLAHLPEVRAAVPELASFTPSQGNLAAVRAGTNIGLDAVGPESDGIIFFTSGTTSMPKGVLVTNRQALHVIQSGVYPLARMALRLGLPADEAIAMATAPRPDTVSLLSIPLFHVQGCLTWLVGAIDTGTKLVFLRRWSVAYAIGIMVQEKVTKIGGVPAICTAVLQSPLLPKDFTLTATSYGGAQPPTRLPRDLANRFPGMIPATGWGMTETNSGHVAFVGQEYIDKPLACGQVMPVTEIKIVDPESKRELPVGTAGLLLAKGQNVMKEYVNNAKATAEALTADGWLDTGDIAYVDAFGDLHITDRAKDIIIRGGENVPAAEVERALALDDRVHEACAVAVPDDVLGERIGVAVSLAPGARATPLSVAEAAWPRLRYPARPDVVVVVEGNLPWNASQKVVKADVKKMVLDQWERQGRKPMVDPKARL</sequence>
<dbReference type="GO" id="GO:0031956">
    <property type="term" value="F:medium-chain fatty acid-CoA ligase activity"/>
    <property type="evidence" value="ECO:0007669"/>
    <property type="project" value="TreeGrafter"/>
</dbReference>
<dbReference type="AlphaFoldDB" id="A0AAF0YB97"/>
<organism evidence="5 6">
    <name type="scientific">Vanrija pseudolonga</name>
    <dbReference type="NCBI Taxonomy" id="143232"/>
    <lineage>
        <taxon>Eukaryota</taxon>
        <taxon>Fungi</taxon>
        <taxon>Dikarya</taxon>
        <taxon>Basidiomycota</taxon>
        <taxon>Agaricomycotina</taxon>
        <taxon>Tremellomycetes</taxon>
        <taxon>Trichosporonales</taxon>
        <taxon>Trichosporonaceae</taxon>
        <taxon>Vanrija</taxon>
    </lineage>
</organism>
<evidence type="ECO:0000256" key="1">
    <source>
        <dbReference type="ARBA" id="ARBA00006432"/>
    </source>
</evidence>
<dbReference type="Pfam" id="PF13193">
    <property type="entry name" value="AMP-binding_C"/>
    <property type="match status" value="1"/>
</dbReference>
<evidence type="ECO:0000313" key="6">
    <source>
        <dbReference type="Proteomes" id="UP000827549"/>
    </source>
</evidence>
<feature type="domain" description="AMP-binding enzyme C-terminal" evidence="4">
    <location>
        <begin position="501"/>
        <end position="577"/>
    </location>
</feature>
<dbReference type="InterPro" id="IPR000873">
    <property type="entry name" value="AMP-dep_synth/lig_dom"/>
</dbReference>
<dbReference type="PROSITE" id="PS00455">
    <property type="entry name" value="AMP_BINDING"/>
    <property type="match status" value="1"/>
</dbReference>
<dbReference type="EMBL" id="CP086718">
    <property type="protein sequence ID" value="WOO83302.1"/>
    <property type="molecule type" value="Genomic_DNA"/>
</dbReference>
<feature type="domain" description="AMP-dependent synthetase/ligase" evidence="3">
    <location>
        <begin position="71"/>
        <end position="449"/>
    </location>
</feature>
<protein>
    <submittedName>
        <fullName evidence="5">Acyl-CoA ligase sidI</fullName>
    </submittedName>
</protein>
<dbReference type="PANTHER" id="PTHR43201">
    <property type="entry name" value="ACYL-COA SYNTHETASE"/>
    <property type="match status" value="1"/>
</dbReference>
<proteinExistence type="inferred from homology"/>
<comment type="similarity">
    <text evidence="1">Belongs to the ATP-dependent AMP-binding enzyme family.</text>
</comment>
<accession>A0AAF0YB97</accession>
<name>A0AAF0YB97_9TREE</name>
<evidence type="ECO:0000259" key="3">
    <source>
        <dbReference type="Pfam" id="PF00501"/>
    </source>
</evidence>
<keyword evidence="2 5" id="KW-0436">Ligase</keyword>
<dbReference type="Proteomes" id="UP000827549">
    <property type="component" value="Chromosome 5"/>
</dbReference>
<evidence type="ECO:0000259" key="4">
    <source>
        <dbReference type="Pfam" id="PF13193"/>
    </source>
</evidence>
<dbReference type="Gene3D" id="3.40.50.12780">
    <property type="entry name" value="N-terminal domain of ligase-like"/>
    <property type="match status" value="1"/>
</dbReference>
<evidence type="ECO:0000256" key="2">
    <source>
        <dbReference type="ARBA" id="ARBA00022598"/>
    </source>
</evidence>
<dbReference type="GeneID" id="87810006"/>
<dbReference type="InterPro" id="IPR020845">
    <property type="entry name" value="AMP-binding_CS"/>
</dbReference>
<dbReference type="InterPro" id="IPR045851">
    <property type="entry name" value="AMP-bd_C_sf"/>
</dbReference>
<evidence type="ECO:0000313" key="5">
    <source>
        <dbReference type="EMBL" id="WOO83302.1"/>
    </source>
</evidence>
<dbReference type="SUPFAM" id="SSF56801">
    <property type="entry name" value="Acetyl-CoA synthetase-like"/>
    <property type="match status" value="1"/>
</dbReference>
<dbReference type="GO" id="GO:0006631">
    <property type="term" value="P:fatty acid metabolic process"/>
    <property type="evidence" value="ECO:0007669"/>
    <property type="project" value="TreeGrafter"/>
</dbReference>
<dbReference type="PANTHER" id="PTHR43201:SF5">
    <property type="entry name" value="MEDIUM-CHAIN ACYL-COA LIGASE ACSF2, MITOCHONDRIAL"/>
    <property type="match status" value="1"/>
</dbReference>
<dbReference type="RefSeq" id="XP_062629328.1">
    <property type="nucleotide sequence ID" value="XM_062773344.1"/>
</dbReference>
<dbReference type="InterPro" id="IPR025110">
    <property type="entry name" value="AMP-bd_C"/>
</dbReference>
<dbReference type="Pfam" id="PF00501">
    <property type="entry name" value="AMP-binding"/>
    <property type="match status" value="1"/>
</dbReference>
<keyword evidence="6" id="KW-1185">Reference proteome</keyword>
<dbReference type="Gene3D" id="3.30.300.30">
    <property type="match status" value="1"/>
</dbReference>
<reference evidence="5" key="1">
    <citation type="submission" date="2023-10" db="EMBL/GenBank/DDBJ databases">
        <authorList>
            <person name="Noh H."/>
        </authorList>
    </citation>
    <scope>NUCLEOTIDE SEQUENCE</scope>
    <source>
        <strain evidence="5">DUCC4014</strain>
    </source>
</reference>
<dbReference type="InterPro" id="IPR042099">
    <property type="entry name" value="ANL_N_sf"/>
</dbReference>
<gene>
    <name evidence="5" type="primary">sidI</name>
    <name evidence="5" type="ORF">LOC62_05G006831</name>
</gene>